<sequence length="203" mass="22279">MKRCGANSLFPLHEIWENFSILKKDSVSTPAKNTVGLAASITVVTPVKSLVSASENTRMRMKLDGELKTWESHAIAFATSALLSASADLDEAYVQHKQNKPFLGTCERFGPPASSRKCSLLSSLPADACDKYKSSHSVLITGYGEDKDGTKYWEFKNSWGTDWGMQGYGRLLRGKGGEGECGILKQTYYPLLKDDLDPGEQCV</sequence>
<protein>
    <recommendedName>
        <fullName evidence="3">Peptidase C1A papain C-terminal domain-containing protein</fullName>
    </recommendedName>
</protein>
<dbReference type="Gene3D" id="3.90.70.10">
    <property type="entry name" value="Cysteine proteinases"/>
    <property type="match status" value="1"/>
</dbReference>
<dbReference type="AlphaFoldDB" id="C5LV20"/>
<evidence type="ECO:0000313" key="4">
    <source>
        <dbReference type="EMBL" id="EEQ99435.1"/>
    </source>
</evidence>
<evidence type="ECO:0000256" key="1">
    <source>
        <dbReference type="ARBA" id="ARBA00008455"/>
    </source>
</evidence>
<reference evidence="4 5" key="1">
    <citation type="submission" date="2008-07" db="EMBL/GenBank/DDBJ databases">
        <authorList>
            <person name="El-Sayed N."/>
            <person name="Caler E."/>
            <person name="Inman J."/>
            <person name="Amedeo P."/>
            <person name="Hass B."/>
            <person name="Wortman J."/>
        </authorList>
    </citation>
    <scope>NUCLEOTIDE SEQUENCE [LARGE SCALE GENOMIC DNA]</scope>
    <source>
        <strain evidence="5">ATCC 50983 / TXsc</strain>
    </source>
</reference>
<dbReference type="InterPro" id="IPR038765">
    <property type="entry name" value="Papain-like_cys_pep_sf"/>
</dbReference>
<dbReference type="GO" id="GO:0006508">
    <property type="term" value="P:proteolysis"/>
    <property type="evidence" value="ECO:0007669"/>
    <property type="project" value="InterPro"/>
</dbReference>
<name>C5LV20_PERM5</name>
<dbReference type="RefSeq" id="XP_002766718.1">
    <property type="nucleotide sequence ID" value="XM_002766672.1"/>
</dbReference>
<accession>C5LV20</accession>
<dbReference type="InterPro" id="IPR013128">
    <property type="entry name" value="Peptidase_C1A"/>
</dbReference>
<gene>
    <name evidence="4" type="ORF">Pmar_PMAR002534</name>
</gene>
<dbReference type="Pfam" id="PF00112">
    <property type="entry name" value="Peptidase_C1"/>
    <property type="match status" value="1"/>
</dbReference>
<comment type="similarity">
    <text evidence="1">Belongs to the peptidase C1 family.</text>
</comment>
<dbReference type="PROSITE" id="PS00639">
    <property type="entry name" value="THIOL_PROTEASE_HIS"/>
    <property type="match status" value="1"/>
</dbReference>
<dbReference type="SUPFAM" id="SSF54001">
    <property type="entry name" value="Cysteine proteinases"/>
    <property type="match status" value="1"/>
</dbReference>
<feature type="domain" description="Peptidase C1A papain C-terminal" evidence="3">
    <location>
        <begin position="37"/>
        <end position="191"/>
    </location>
</feature>
<dbReference type="InParanoid" id="C5LV20"/>
<dbReference type="OrthoDB" id="10253408at2759"/>
<evidence type="ECO:0000259" key="3">
    <source>
        <dbReference type="SMART" id="SM00645"/>
    </source>
</evidence>
<organism evidence="5">
    <name type="scientific">Perkinsus marinus (strain ATCC 50983 / TXsc)</name>
    <dbReference type="NCBI Taxonomy" id="423536"/>
    <lineage>
        <taxon>Eukaryota</taxon>
        <taxon>Sar</taxon>
        <taxon>Alveolata</taxon>
        <taxon>Perkinsozoa</taxon>
        <taxon>Perkinsea</taxon>
        <taxon>Perkinsida</taxon>
        <taxon>Perkinsidae</taxon>
        <taxon>Perkinsus</taxon>
    </lineage>
</organism>
<dbReference type="GeneID" id="9045791"/>
<evidence type="ECO:0000313" key="5">
    <source>
        <dbReference type="Proteomes" id="UP000007800"/>
    </source>
</evidence>
<dbReference type="InterPro" id="IPR000668">
    <property type="entry name" value="Peptidase_C1A_C"/>
</dbReference>
<keyword evidence="2" id="KW-0865">Zymogen</keyword>
<dbReference type="InterPro" id="IPR025660">
    <property type="entry name" value="Pept_his_AS"/>
</dbReference>
<dbReference type="EMBL" id="GG685710">
    <property type="protein sequence ID" value="EEQ99435.1"/>
    <property type="molecule type" value="Genomic_DNA"/>
</dbReference>
<dbReference type="GO" id="GO:0008234">
    <property type="term" value="F:cysteine-type peptidase activity"/>
    <property type="evidence" value="ECO:0007669"/>
    <property type="project" value="InterPro"/>
</dbReference>
<evidence type="ECO:0000256" key="2">
    <source>
        <dbReference type="ARBA" id="ARBA00023145"/>
    </source>
</evidence>
<dbReference type="Proteomes" id="UP000007800">
    <property type="component" value="Unassembled WGS sequence"/>
</dbReference>
<dbReference type="SMART" id="SM00645">
    <property type="entry name" value="Pept_C1"/>
    <property type="match status" value="1"/>
</dbReference>
<proteinExistence type="inferred from homology"/>
<dbReference type="PANTHER" id="PTHR12411">
    <property type="entry name" value="CYSTEINE PROTEASE FAMILY C1-RELATED"/>
    <property type="match status" value="1"/>
</dbReference>
<keyword evidence="5" id="KW-1185">Reference proteome</keyword>